<sequence>MKKLKDNIYWVGATDWKVRHFHGYELSTHRGSTYNSYLIKDEKTVLIDTVWEPLTDRFIENLSEVVDIKAIDYVVMNHLEPDHSGALPAIMEYIPSATIIVSKKGEESIKRHYHKDWNLKIVSNGEKINIGKNNLTFIEATMLHWPDSMFTYLDGENILFSNDAFGQHFASSGIFNDEVDETEVYQEALKYYANILTPFSRMVTKKIEMLEELNLPIDIIAPSHGIIWRKDPMQIVEKYHEWARGKSENSVVIIYNSMWGATHKMAEFIGKGIGREGISYKIFNISTADRNDVMAEVFKSKGVILGSSTVNNGLLTSLMPVIEDLMGLKFINKVGTSFGSYGWSGESPKLLTDYLQKAKVNVVQEGLKIKFMPDEKDLEECIKFGREFAAAVTASMNQ</sequence>
<comment type="caution">
    <text evidence="3">The sequence shown here is derived from an EMBL/GenBank/DDBJ whole genome shotgun (WGS) entry which is preliminary data.</text>
</comment>
<evidence type="ECO:0000256" key="1">
    <source>
        <dbReference type="ARBA" id="ARBA00007121"/>
    </source>
</evidence>
<evidence type="ECO:0000313" key="4">
    <source>
        <dbReference type="Proteomes" id="UP001623591"/>
    </source>
</evidence>
<comment type="similarity">
    <text evidence="1">In the N-terminal section; belongs to the zinc metallo-hydrolase group 3 family.</text>
</comment>
<protein>
    <submittedName>
        <fullName evidence="3">MBL fold metallo-hydrolase</fullName>
    </submittedName>
</protein>
<dbReference type="CDD" id="cd07709">
    <property type="entry name" value="flavodiiron_proteins_MBL-fold"/>
    <property type="match status" value="1"/>
</dbReference>
<dbReference type="InterPro" id="IPR036866">
    <property type="entry name" value="RibonucZ/Hydroxyglut_hydro"/>
</dbReference>
<dbReference type="PROSITE" id="PS00201">
    <property type="entry name" value="FLAVODOXIN"/>
    <property type="match status" value="1"/>
</dbReference>
<dbReference type="Gene3D" id="3.60.15.10">
    <property type="entry name" value="Ribonuclease Z/Hydroxyacylglutathione hydrolase-like"/>
    <property type="match status" value="1"/>
</dbReference>
<organism evidence="3 4">
    <name type="scientific">Candidatus Clostridium stratigraminis</name>
    <dbReference type="NCBI Taxonomy" id="3381661"/>
    <lineage>
        <taxon>Bacteria</taxon>
        <taxon>Bacillati</taxon>
        <taxon>Bacillota</taxon>
        <taxon>Clostridia</taxon>
        <taxon>Eubacteriales</taxon>
        <taxon>Clostridiaceae</taxon>
        <taxon>Clostridium</taxon>
    </lineage>
</organism>
<dbReference type="Pfam" id="PF19583">
    <property type="entry name" value="ODP"/>
    <property type="match status" value="1"/>
</dbReference>
<keyword evidence="4" id="KW-1185">Reference proteome</keyword>
<dbReference type="PIRSF" id="PIRSF005243">
    <property type="entry name" value="ROO"/>
    <property type="match status" value="1"/>
</dbReference>
<accession>A0ABW8T3W7</accession>
<reference evidence="3 4" key="1">
    <citation type="submission" date="2024-11" db="EMBL/GenBank/DDBJ databases">
        <authorList>
            <person name="Heng Y.C."/>
            <person name="Lim A.C.H."/>
            <person name="Lee J.K.Y."/>
            <person name="Kittelmann S."/>
        </authorList>
    </citation>
    <scope>NUCLEOTIDE SEQUENCE [LARGE SCALE GENOMIC DNA]</scope>
    <source>
        <strain evidence="3 4">WILCCON 0185</strain>
    </source>
</reference>
<feature type="domain" description="Flavodoxin-like" evidence="2">
    <location>
        <begin position="251"/>
        <end position="389"/>
    </location>
</feature>
<dbReference type="RefSeq" id="WP_406768866.1">
    <property type="nucleotide sequence ID" value="NZ_JBJHZZ010000002.1"/>
</dbReference>
<dbReference type="Proteomes" id="UP001623591">
    <property type="component" value="Unassembled WGS sequence"/>
</dbReference>
<dbReference type="SUPFAM" id="SSF52218">
    <property type="entry name" value="Flavoproteins"/>
    <property type="match status" value="1"/>
</dbReference>
<dbReference type="PROSITE" id="PS50902">
    <property type="entry name" value="FLAVODOXIN_LIKE"/>
    <property type="match status" value="1"/>
</dbReference>
<name>A0ABW8T3W7_9CLOT</name>
<dbReference type="InterPro" id="IPR016440">
    <property type="entry name" value="Rubredoxin-O_OxRdtase"/>
</dbReference>
<dbReference type="InterPro" id="IPR001279">
    <property type="entry name" value="Metallo-B-lactamas"/>
</dbReference>
<dbReference type="SMART" id="SM00849">
    <property type="entry name" value="Lactamase_B"/>
    <property type="match status" value="1"/>
</dbReference>
<evidence type="ECO:0000259" key="2">
    <source>
        <dbReference type="PROSITE" id="PS50902"/>
    </source>
</evidence>
<dbReference type="Gene3D" id="3.40.50.360">
    <property type="match status" value="1"/>
</dbReference>
<dbReference type="SUPFAM" id="SSF56281">
    <property type="entry name" value="Metallo-hydrolase/oxidoreductase"/>
    <property type="match status" value="1"/>
</dbReference>
<dbReference type="InterPro" id="IPR001226">
    <property type="entry name" value="Flavodoxin_CS"/>
</dbReference>
<dbReference type="PANTHER" id="PTHR43717">
    <property type="entry name" value="ANAEROBIC NITRIC OXIDE REDUCTASE FLAVORUBREDOXIN"/>
    <property type="match status" value="1"/>
</dbReference>
<dbReference type="PANTHER" id="PTHR43717:SF1">
    <property type="entry name" value="ANAEROBIC NITRIC OXIDE REDUCTASE FLAVORUBREDOXIN"/>
    <property type="match status" value="1"/>
</dbReference>
<dbReference type="InterPro" id="IPR008254">
    <property type="entry name" value="Flavodoxin/NO_synth"/>
</dbReference>
<proteinExistence type="inferred from homology"/>
<dbReference type="Pfam" id="PF00258">
    <property type="entry name" value="Flavodoxin_1"/>
    <property type="match status" value="1"/>
</dbReference>
<evidence type="ECO:0000313" key="3">
    <source>
        <dbReference type="EMBL" id="MFL0246398.1"/>
    </source>
</evidence>
<gene>
    <name evidence="3" type="ORF">ACJDUG_05300</name>
</gene>
<dbReference type="InterPro" id="IPR029039">
    <property type="entry name" value="Flavoprotein-like_sf"/>
</dbReference>
<dbReference type="EMBL" id="JBJHZZ010000002">
    <property type="protein sequence ID" value="MFL0246398.1"/>
    <property type="molecule type" value="Genomic_DNA"/>
</dbReference>
<dbReference type="InterPro" id="IPR045761">
    <property type="entry name" value="ODP_dom"/>
</dbReference>